<dbReference type="AlphaFoldDB" id="A0AAN8MWC6"/>
<accession>A0AAN8MWC6</accession>
<comment type="caution">
    <text evidence="2">The sequence shown here is derived from an EMBL/GenBank/DDBJ whole genome shotgun (WGS) entry which is preliminary data.</text>
</comment>
<name>A0AAN8MWC6_9PEZI</name>
<gene>
    <name evidence="2" type="ORF">TWF718_008118</name>
</gene>
<sequence length="224" mass="24022">MSTIADAVKPAEEFVVFTDDSSTTPREDKTSAAAPPTSTSDSVSPDNTLDNPPRSIARIDSFPKTLPLPASSILSPVSAHQQDPLPPLSEQPTSEKDLEEDMLVQTATLPHTDYAGTSTPLAELAGTEFDQQVALRRRGDSILGEEISEGVSKLEVEEETTPFVKEISLPPREVYTAEELAARKNNPAVVSALPQTPSAEDFEVAKIQTGANFTPEFTETKVAS</sequence>
<evidence type="ECO:0000313" key="3">
    <source>
        <dbReference type="Proteomes" id="UP001313282"/>
    </source>
</evidence>
<reference evidence="2 3" key="1">
    <citation type="submission" date="2019-10" db="EMBL/GenBank/DDBJ databases">
        <authorList>
            <person name="Palmer J.M."/>
        </authorList>
    </citation>
    <scope>NUCLEOTIDE SEQUENCE [LARGE SCALE GENOMIC DNA]</scope>
    <source>
        <strain evidence="2 3">TWF718</strain>
    </source>
</reference>
<keyword evidence="3" id="KW-1185">Reference proteome</keyword>
<organism evidence="2 3">
    <name type="scientific">Orbilia javanica</name>
    <dbReference type="NCBI Taxonomy" id="47235"/>
    <lineage>
        <taxon>Eukaryota</taxon>
        <taxon>Fungi</taxon>
        <taxon>Dikarya</taxon>
        <taxon>Ascomycota</taxon>
        <taxon>Pezizomycotina</taxon>
        <taxon>Orbiliomycetes</taxon>
        <taxon>Orbiliales</taxon>
        <taxon>Orbiliaceae</taxon>
        <taxon>Orbilia</taxon>
    </lineage>
</organism>
<feature type="compositionally biased region" description="Low complexity" evidence="1">
    <location>
        <begin position="31"/>
        <end position="46"/>
    </location>
</feature>
<proteinExistence type="predicted"/>
<dbReference type="Proteomes" id="UP001313282">
    <property type="component" value="Unassembled WGS sequence"/>
</dbReference>
<feature type="compositionally biased region" description="Polar residues" evidence="1">
    <location>
        <begin position="72"/>
        <end position="81"/>
    </location>
</feature>
<evidence type="ECO:0000313" key="2">
    <source>
        <dbReference type="EMBL" id="KAK6342729.1"/>
    </source>
</evidence>
<protein>
    <submittedName>
        <fullName evidence="2">Uncharacterized protein</fullName>
    </submittedName>
</protein>
<dbReference type="EMBL" id="JAVHNR010000005">
    <property type="protein sequence ID" value="KAK6342729.1"/>
    <property type="molecule type" value="Genomic_DNA"/>
</dbReference>
<evidence type="ECO:0000256" key="1">
    <source>
        <dbReference type="SAM" id="MobiDB-lite"/>
    </source>
</evidence>
<feature type="region of interest" description="Disordered" evidence="1">
    <location>
        <begin position="1"/>
        <end position="100"/>
    </location>
</feature>